<organism evidence="1 2">
    <name type="scientific">Cuscuta australis</name>
    <dbReference type="NCBI Taxonomy" id="267555"/>
    <lineage>
        <taxon>Eukaryota</taxon>
        <taxon>Viridiplantae</taxon>
        <taxon>Streptophyta</taxon>
        <taxon>Embryophyta</taxon>
        <taxon>Tracheophyta</taxon>
        <taxon>Spermatophyta</taxon>
        <taxon>Magnoliopsida</taxon>
        <taxon>eudicotyledons</taxon>
        <taxon>Gunneridae</taxon>
        <taxon>Pentapetalae</taxon>
        <taxon>asterids</taxon>
        <taxon>lamiids</taxon>
        <taxon>Solanales</taxon>
        <taxon>Convolvulaceae</taxon>
        <taxon>Cuscuteae</taxon>
        <taxon>Cuscuta</taxon>
        <taxon>Cuscuta subgen. Grammica</taxon>
        <taxon>Cuscuta sect. Cleistogrammica</taxon>
    </lineage>
</organism>
<sequence length="68" mass="7980">MVHESFCVLKQRSHPPMQIKICLYVALHVIYPLWPRSGQFVHCLQDLPNVDSHVKPNRSPSRSHVHER</sequence>
<gene>
    <name evidence="1" type="ORF">DM860_015870</name>
</gene>
<keyword evidence="2" id="KW-1185">Reference proteome</keyword>
<evidence type="ECO:0000313" key="1">
    <source>
        <dbReference type="EMBL" id="RAL50723.1"/>
    </source>
</evidence>
<dbReference type="EMBL" id="NQVE01000056">
    <property type="protein sequence ID" value="RAL50723.1"/>
    <property type="molecule type" value="Genomic_DNA"/>
</dbReference>
<dbReference type="AlphaFoldDB" id="A0A328E2Q2"/>
<protein>
    <submittedName>
        <fullName evidence="1">Uncharacterized protein</fullName>
    </submittedName>
</protein>
<evidence type="ECO:0000313" key="2">
    <source>
        <dbReference type="Proteomes" id="UP000249390"/>
    </source>
</evidence>
<dbReference type="Proteomes" id="UP000249390">
    <property type="component" value="Unassembled WGS sequence"/>
</dbReference>
<comment type="caution">
    <text evidence="1">The sequence shown here is derived from an EMBL/GenBank/DDBJ whole genome shotgun (WGS) entry which is preliminary data.</text>
</comment>
<proteinExistence type="predicted"/>
<name>A0A328E2Q2_9ASTE</name>
<reference evidence="1 2" key="1">
    <citation type="submission" date="2018-06" db="EMBL/GenBank/DDBJ databases">
        <title>The Genome of Cuscuta australis (Dodder) Provides Insight into the Evolution of Plant Parasitism.</title>
        <authorList>
            <person name="Liu H."/>
        </authorList>
    </citation>
    <scope>NUCLEOTIDE SEQUENCE [LARGE SCALE GENOMIC DNA]</scope>
    <source>
        <strain evidence="2">cv. Yunnan</strain>
        <tissue evidence="1">Vines</tissue>
    </source>
</reference>
<accession>A0A328E2Q2</accession>